<proteinExistence type="predicted"/>
<dbReference type="EMBL" id="JBHMEZ010000001">
    <property type="protein sequence ID" value="MFB9051935.1"/>
    <property type="molecule type" value="Genomic_DNA"/>
</dbReference>
<keyword evidence="2" id="KW-1185">Reference proteome</keyword>
<gene>
    <name evidence="1" type="ORF">ACFFVB_02475</name>
</gene>
<evidence type="ECO:0000313" key="1">
    <source>
        <dbReference type="EMBL" id="MFB9051935.1"/>
    </source>
</evidence>
<evidence type="ECO:0000313" key="2">
    <source>
        <dbReference type="Proteomes" id="UP001589605"/>
    </source>
</evidence>
<dbReference type="Proteomes" id="UP001589605">
    <property type="component" value="Unassembled WGS sequence"/>
</dbReference>
<protein>
    <recommendedName>
        <fullName evidence="3">DUF4625 domain-containing protein</fullName>
    </recommendedName>
</protein>
<accession>A0ABV5EXT0</accession>
<comment type="caution">
    <text evidence="1">The sequence shown here is derived from an EMBL/GenBank/DDBJ whole genome shotgun (WGS) entry which is preliminary data.</text>
</comment>
<dbReference type="RefSeq" id="WP_382380817.1">
    <property type="nucleotide sequence ID" value="NZ_JBHMEZ010000001.1"/>
</dbReference>
<organism evidence="1 2">
    <name type="scientific">Formosa undariae</name>
    <dbReference type="NCBI Taxonomy" id="1325436"/>
    <lineage>
        <taxon>Bacteria</taxon>
        <taxon>Pseudomonadati</taxon>
        <taxon>Bacteroidota</taxon>
        <taxon>Flavobacteriia</taxon>
        <taxon>Flavobacteriales</taxon>
        <taxon>Flavobacteriaceae</taxon>
        <taxon>Formosa</taxon>
    </lineage>
</organism>
<evidence type="ECO:0008006" key="3">
    <source>
        <dbReference type="Google" id="ProtNLM"/>
    </source>
</evidence>
<reference evidence="1 2" key="1">
    <citation type="submission" date="2024-09" db="EMBL/GenBank/DDBJ databases">
        <authorList>
            <person name="Sun Q."/>
            <person name="Mori K."/>
        </authorList>
    </citation>
    <scope>NUCLEOTIDE SEQUENCE [LARGE SCALE GENOMIC DNA]</scope>
    <source>
        <strain evidence="1 2">CECT 8286</strain>
    </source>
</reference>
<name>A0ABV5EXT0_9FLAO</name>
<dbReference type="PROSITE" id="PS51257">
    <property type="entry name" value="PROKAR_LIPOPROTEIN"/>
    <property type="match status" value="1"/>
</dbReference>
<sequence>MKKLLLLFVAALTLASCDTDDDYSSNFTYGVLPTEVADIPEGMEVGKIYRITVDYIRPTDCYSFYTLDYKRSTEDIEDASGELIDTQVRTIAVINRIFIEDDCEELDVTTQVYFDFEPISEGPYVFRFWVGEDEDGEDIFLEYETVVLE</sequence>